<feature type="transmembrane region" description="Helical" evidence="10">
    <location>
        <begin position="215"/>
        <end position="235"/>
    </location>
</feature>
<keyword evidence="8 10" id="KW-1133">Transmembrane helix</keyword>
<evidence type="ECO:0008006" key="13">
    <source>
        <dbReference type="Google" id="ProtNLM"/>
    </source>
</evidence>
<keyword evidence="12" id="KW-1185">Reference proteome</keyword>
<evidence type="ECO:0000256" key="9">
    <source>
        <dbReference type="ARBA" id="ARBA00023136"/>
    </source>
</evidence>
<protein>
    <recommendedName>
        <fullName evidence="13">Claudin-34</fullName>
    </recommendedName>
</protein>
<evidence type="ECO:0000256" key="5">
    <source>
        <dbReference type="ARBA" id="ARBA00022475"/>
    </source>
</evidence>
<feature type="transmembrane region" description="Helical" evidence="10">
    <location>
        <begin position="143"/>
        <end position="163"/>
    </location>
</feature>
<comment type="caution">
    <text evidence="11">The sequence shown here is derived from an EMBL/GenBank/DDBJ whole genome shotgun (WGS) entry which is preliminary data.</text>
</comment>
<gene>
    <name evidence="11" type="ORF">D5F01_LYC23261</name>
</gene>
<dbReference type="Proteomes" id="UP000424527">
    <property type="component" value="Unassembled WGS sequence"/>
</dbReference>
<evidence type="ECO:0000256" key="10">
    <source>
        <dbReference type="SAM" id="Phobius"/>
    </source>
</evidence>
<evidence type="ECO:0000256" key="7">
    <source>
        <dbReference type="ARBA" id="ARBA00022949"/>
    </source>
</evidence>
<sequence length="275" mass="29736">MTDNSALSLHQSRSIIYSYDMTGELGDSTERHKEGDTGVCQVFLGNASTAMAYLTHTAHAQLCALWLSCLGWTLTAVALGLIQWRVWLVFDTEVISSGVAWVGIWRTCFNSHTVVTPGFRIMHCKYISLTEAFTPPEIMAGQVLMLLSLLVGLCGNAGGVYALRNVTFGMKNSRIRLAFLTSGTLCLLAAAMSLIPFPPEFKMPRAPDAQHVGSGIAVGMIGAILMIVSGITFCMHRLPARSVREEVHLDSPGTSNQGALTSSRGIENLAFESHL</sequence>
<comment type="subcellular location">
    <subcellularLocation>
        <location evidence="1">Cell junction</location>
        <location evidence="1">Tight junction</location>
    </subcellularLocation>
    <subcellularLocation>
        <location evidence="2">Cell membrane</location>
        <topology evidence="2">Multi-pass membrane protein</topology>
    </subcellularLocation>
</comment>
<dbReference type="GO" id="GO:0005198">
    <property type="term" value="F:structural molecule activity"/>
    <property type="evidence" value="ECO:0007669"/>
    <property type="project" value="InterPro"/>
</dbReference>
<evidence type="ECO:0000256" key="3">
    <source>
        <dbReference type="ARBA" id="ARBA00008295"/>
    </source>
</evidence>
<dbReference type="GO" id="GO:0005923">
    <property type="term" value="C:bicellular tight junction"/>
    <property type="evidence" value="ECO:0007669"/>
    <property type="project" value="UniProtKB-SubCell"/>
</dbReference>
<evidence type="ECO:0000256" key="4">
    <source>
        <dbReference type="ARBA" id="ARBA00022427"/>
    </source>
</evidence>
<name>A0A6G0HGJ6_LARCR</name>
<dbReference type="InterPro" id="IPR006187">
    <property type="entry name" value="Claudin"/>
</dbReference>
<evidence type="ECO:0000313" key="11">
    <source>
        <dbReference type="EMBL" id="KAE8278359.1"/>
    </source>
</evidence>
<feature type="transmembrane region" description="Helical" evidence="10">
    <location>
        <begin position="175"/>
        <end position="195"/>
    </location>
</feature>
<evidence type="ECO:0000256" key="8">
    <source>
        <dbReference type="ARBA" id="ARBA00022989"/>
    </source>
</evidence>
<proteinExistence type="inferred from homology"/>
<evidence type="ECO:0000256" key="1">
    <source>
        <dbReference type="ARBA" id="ARBA00004435"/>
    </source>
</evidence>
<keyword evidence="5" id="KW-1003">Cell membrane</keyword>
<keyword evidence="9 10" id="KW-0472">Membrane</keyword>
<keyword evidence="6 10" id="KW-0812">Transmembrane</keyword>
<dbReference type="EMBL" id="REGW02000024">
    <property type="protein sequence ID" value="KAE8278359.1"/>
    <property type="molecule type" value="Genomic_DNA"/>
</dbReference>
<dbReference type="AlphaFoldDB" id="A0A6G0HGJ6"/>
<organism evidence="11 12">
    <name type="scientific">Larimichthys crocea</name>
    <name type="common">Large yellow croaker</name>
    <name type="synonym">Pseudosciaena crocea</name>
    <dbReference type="NCBI Taxonomy" id="215358"/>
    <lineage>
        <taxon>Eukaryota</taxon>
        <taxon>Metazoa</taxon>
        <taxon>Chordata</taxon>
        <taxon>Craniata</taxon>
        <taxon>Vertebrata</taxon>
        <taxon>Euteleostomi</taxon>
        <taxon>Actinopterygii</taxon>
        <taxon>Neopterygii</taxon>
        <taxon>Teleostei</taxon>
        <taxon>Neoteleostei</taxon>
        <taxon>Acanthomorphata</taxon>
        <taxon>Eupercaria</taxon>
        <taxon>Sciaenidae</taxon>
        <taxon>Larimichthys</taxon>
    </lineage>
</organism>
<evidence type="ECO:0000256" key="2">
    <source>
        <dbReference type="ARBA" id="ARBA00004651"/>
    </source>
</evidence>
<dbReference type="Gene3D" id="1.20.140.150">
    <property type="match status" value="1"/>
</dbReference>
<reference evidence="11 12" key="1">
    <citation type="submission" date="2019-07" db="EMBL/GenBank/DDBJ databases">
        <title>Chromosome genome assembly for large yellow croaker.</title>
        <authorList>
            <person name="Xiao S."/>
        </authorList>
    </citation>
    <scope>NUCLEOTIDE SEQUENCE [LARGE SCALE GENOMIC DNA]</scope>
    <source>
        <strain evidence="11">JMULYC20181020</strain>
        <tissue evidence="11">Muscle</tissue>
    </source>
</reference>
<evidence type="ECO:0000256" key="6">
    <source>
        <dbReference type="ARBA" id="ARBA00022692"/>
    </source>
</evidence>
<accession>A0A6G0HGJ6</accession>
<evidence type="ECO:0000313" key="12">
    <source>
        <dbReference type="Proteomes" id="UP000424527"/>
    </source>
</evidence>
<comment type="similarity">
    <text evidence="3">Belongs to the claudin family.</text>
</comment>
<keyword evidence="4" id="KW-0796">Tight junction</keyword>
<dbReference type="GO" id="GO:0005886">
    <property type="term" value="C:plasma membrane"/>
    <property type="evidence" value="ECO:0007669"/>
    <property type="project" value="UniProtKB-SubCell"/>
</dbReference>
<keyword evidence="7" id="KW-0965">Cell junction</keyword>
<dbReference type="PANTHER" id="PTHR12002">
    <property type="entry name" value="CLAUDIN"/>
    <property type="match status" value="1"/>
</dbReference>
<feature type="transmembrane region" description="Helical" evidence="10">
    <location>
        <begin position="63"/>
        <end position="84"/>
    </location>
</feature>